<sequence length="69" mass="7965">MQLNIARMKNAEKGVIKVSELLQIELKQVIFLPDTIEKIKVILKKKYNNTVMNTAYKIPLSLLSFVFNV</sequence>
<evidence type="ECO:0000313" key="2">
    <source>
        <dbReference type="Proteomes" id="UP000291338"/>
    </source>
</evidence>
<comment type="caution">
    <text evidence="1">The sequence shown here is derived from an EMBL/GenBank/DDBJ whole genome shotgun (WGS) entry which is preliminary data.</text>
</comment>
<proteinExistence type="predicted"/>
<accession>A0A4Q7IQL0</accession>
<protein>
    <submittedName>
        <fullName evidence="1">Uncharacterized protein</fullName>
    </submittedName>
</protein>
<evidence type="ECO:0000313" key="1">
    <source>
        <dbReference type="EMBL" id="RZQ53417.1"/>
    </source>
</evidence>
<gene>
    <name evidence="1" type="ORF">C1E23_09435</name>
</gene>
<name>A0A4Q7IQL0_9GAMM</name>
<organism evidence="1 2">
    <name type="scientific">Pseudoalteromonas phenolica</name>
    <dbReference type="NCBI Taxonomy" id="161398"/>
    <lineage>
        <taxon>Bacteria</taxon>
        <taxon>Pseudomonadati</taxon>
        <taxon>Pseudomonadota</taxon>
        <taxon>Gammaproteobacteria</taxon>
        <taxon>Alteromonadales</taxon>
        <taxon>Pseudoalteromonadaceae</taxon>
        <taxon>Pseudoalteromonas</taxon>
    </lineage>
</organism>
<dbReference type="Proteomes" id="UP000291338">
    <property type="component" value="Unassembled WGS sequence"/>
</dbReference>
<dbReference type="EMBL" id="PPSX01000029">
    <property type="protein sequence ID" value="RZQ53417.1"/>
    <property type="molecule type" value="Genomic_DNA"/>
</dbReference>
<dbReference type="AlphaFoldDB" id="A0A4Q7IQL0"/>
<reference evidence="1 2" key="1">
    <citation type="submission" date="2018-01" db="EMBL/GenBank/DDBJ databases">
        <title>Co-occurrence of chitin degradation, pigmentation and bioactivity in marine Pseudoalteromonas.</title>
        <authorList>
            <person name="Paulsen S."/>
            <person name="Gram L."/>
            <person name="Machado H."/>
        </authorList>
    </citation>
    <scope>NUCLEOTIDE SEQUENCE [LARGE SCALE GENOMIC DNA]</scope>
    <source>
        <strain evidence="1 2">S3898</strain>
    </source>
</reference>